<evidence type="ECO:0000313" key="4">
    <source>
        <dbReference type="Proteomes" id="UP000541154"/>
    </source>
</evidence>
<feature type="signal peptide" evidence="2">
    <location>
        <begin position="1"/>
        <end position="19"/>
    </location>
</feature>
<dbReference type="PANTHER" id="PTHR23092:SF50">
    <property type="entry name" value="MTF2-LIKE C-TERMINAL DOMAIN-CONTAINING PROTEIN"/>
    <property type="match status" value="1"/>
</dbReference>
<dbReference type="AlphaFoldDB" id="A0A8H6A4S9"/>
<dbReference type="InterPro" id="IPR043519">
    <property type="entry name" value="NT_sf"/>
</dbReference>
<evidence type="ECO:0000256" key="2">
    <source>
        <dbReference type="SAM" id="SignalP"/>
    </source>
</evidence>
<feature type="chain" id="PRO_5034937958" description="Polynucleotide adenylyltransferase" evidence="2">
    <location>
        <begin position="20"/>
        <end position="540"/>
    </location>
</feature>
<gene>
    <name evidence="3" type="ORF">ETB97_000778</name>
</gene>
<dbReference type="GO" id="GO:1990817">
    <property type="term" value="F:poly(A) RNA polymerase activity"/>
    <property type="evidence" value="ECO:0007669"/>
    <property type="project" value="InterPro"/>
</dbReference>
<dbReference type="Gene3D" id="3.30.460.10">
    <property type="entry name" value="Beta Polymerase, domain 2"/>
    <property type="match status" value="1"/>
</dbReference>
<sequence length="540" mass="60354">MRFCLWAGTLSSFSVLRQCAFLPNQSSHRVVVGTRLYSNDRAIFKDSLERTLEAHRNSNRASLVRKVFDRTSSTDPTRRTIPAREASSLKPPEKASSPGTAAQLVSSVLPTRTARSLGKFRKDLGITSRNILRSRIQWSVNAEQDRRVQSPWMDRWDAGRQWPDGLSQLDAEIRALEEYLLPTPSEQDKINLIVSEVTSALTNTMPYAPLVIGSRRTGFAMSHSSLDFILPVPDPARSSDRVRKPSPTRPQVLDLYSNLLRRVKCTLEQCSAFNGRVESIGKRNSILIAVHHETGVRVQLHCGEGLPSSVEYIHDYYAEYPAIRPLYMVTRLILEARELFGRHKASIGPDTLVMLLVAFLKMNHGRFQGPGSLGEQLLAFLNVHGSGVDLTRTGVSVDPPSFFNEDTVKDIVRTYDAEYLPAHLRGQRALVNQKRTATAKGNLTAASRLCLQDPANYMNDIGRACSRTRELQYVFARAYDSLSVCLGAWKRDGSINSLLASTLQANFDDFGKARAQIIWAGRGSPYTTHTHEGRLSILEK</sequence>
<accession>A0A8H6A4S9</accession>
<evidence type="ECO:0000256" key="1">
    <source>
        <dbReference type="SAM" id="MobiDB-lite"/>
    </source>
</evidence>
<dbReference type="Proteomes" id="UP000541154">
    <property type="component" value="Unassembled WGS sequence"/>
</dbReference>
<dbReference type="Gene3D" id="1.10.1410.10">
    <property type="match status" value="1"/>
</dbReference>
<name>A0A8H6A4S9_PETAA</name>
<dbReference type="PANTHER" id="PTHR23092">
    <property type="entry name" value="POLY(A) RNA POLYMERASE"/>
    <property type="match status" value="1"/>
</dbReference>
<evidence type="ECO:0008006" key="5">
    <source>
        <dbReference type="Google" id="ProtNLM"/>
    </source>
</evidence>
<organism evidence="3 4">
    <name type="scientific">Petromyces alliaceus</name>
    <name type="common">Aspergillus alliaceus</name>
    <dbReference type="NCBI Taxonomy" id="209559"/>
    <lineage>
        <taxon>Eukaryota</taxon>
        <taxon>Fungi</taxon>
        <taxon>Dikarya</taxon>
        <taxon>Ascomycota</taxon>
        <taxon>Pezizomycotina</taxon>
        <taxon>Eurotiomycetes</taxon>
        <taxon>Eurotiomycetidae</taxon>
        <taxon>Eurotiales</taxon>
        <taxon>Aspergillaceae</taxon>
        <taxon>Aspergillus</taxon>
        <taxon>Aspergillus subgen. Circumdati</taxon>
    </lineage>
</organism>
<dbReference type="InterPro" id="IPR045862">
    <property type="entry name" value="Trf4-like"/>
</dbReference>
<dbReference type="SUPFAM" id="SSF81631">
    <property type="entry name" value="PAP/OAS1 substrate-binding domain"/>
    <property type="match status" value="1"/>
</dbReference>
<feature type="region of interest" description="Disordered" evidence="1">
    <location>
        <begin position="68"/>
        <end position="101"/>
    </location>
</feature>
<dbReference type="GO" id="GO:0031499">
    <property type="term" value="C:TRAMP complex"/>
    <property type="evidence" value="ECO:0007669"/>
    <property type="project" value="TreeGrafter"/>
</dbReference>
<dbReference type="GO" id="GO:0005730">
    <property type="term" value="C:nucleolus"/>
    <property type="evidence" value="ECO:0007669"/>
    <property type="project" value="TreeGrafter"/>
</dbReference>
<dbReference type="GO" id="GO:0043634">
    <property type="term" value="P:polyadenylation-dependent ncRNA catabolic process"/>
    <property type="evidence" value="ECO:0007669"/>
    <property type="project" value="TreeGrafter"/>
</dbReference>
<reference evidence="3 4" key="1">
    <citation type="submission" date="2019-04" db="EMBL/GenBank/DDBJ databases">
        <title>Aspergillus burnettii sp. nov., novel species from soil in southeast Queensland.</title>
        <authorList>
            <person name="Gilchrist C.L.M."/>
            <person name="Pitt J.I."/>
            <person name="Lange L."/>
            <person name="Lacey H.J."/>
            <person name="Vuong D."/>
            <person name="Midgley D.J."/>
            <person name="Greenfield P."/>
            <person name="Bradbury M."/>
            <person name="Lacey E."/>
            <person name="Busk P.K."/>
            <person name="Pilgaard B."/>
            <person name="Chooi Y.H."/>
            <person name="Piggott A.M."/>
        </authorList>
    </citation>
    <scope>NUCLEOTIDE SEQUENCE [LARGE SCALE GENOMIC DNA]</scope>
    <source>
        <strain evidence="3 4">FRR 5400</strain>
    </source>
</reference>
<keyword evidence="2" id="KW-0732">Signal</keyword>
<protein>
    <recommendedName>
        <fullName evidence="5">Polynucleotide adenylyltransferase</fullName>
    </recommendedName>
</protein>
<comment type="caution">
    <text evidence="3">The sequence shown here is derived from an EMBL/GenBank/DDBJ whole genome shotgun (WGS) entry which is preliminary data.</text>
</comment>
<dbReference type="GO" id="GO:0031123">
    <property type="term" value="P:RNA 3'-end processing"/>
    <property type="evidence" value="ECO:0007669"/>
    <property type="project" value="TreeGrafter"/>
</dbReference>
<dbReference type="EMBL" id="SPNV01000111">
    <property type="protein sequence ID" value="KAF5861024.1"/>
    <property type="molecule type" value="Genomic_DNA"/>
</dbReference>
<dbReference type="GO" id="GO:0003729">
    <property type="term" value="F:mRNA binding"/>
    <property type="evidence" value="ECO:0007669"/>
    <property type="project" value="TreeGrafter"/>
</dbReference>
<keyword evidence="4" id="KW-1185">Reference proteome</keyword>
<evidence type="ECO:0000313" key="3">
    <source>
        <dbReference type="EMBL" id="KAF5861024.1"/>
    </source>
</evidence>
<proteinExistence type="predicted"/>